<evidence type="ECO:0000256" key="9">
    <source>
        <dbReference type="HAMAP-Rule" id="MF_02075"/>
    </source>
</evidence>
<feature type="domain" description="Aminoacyl-transfer RNA synthetases class-II family profile" evidence="11">
    <location>
        <begin position="350"/>
        <end position="653"/>
    </location>
</feature>
<dbReference type="PRINTS" id="PR01042">
    <property type="entry name" value="TRNASYNTHASP"/>
</dbReference>
<dbReference type="SUPFAM" id="SSF50249">
    <property type="entry name" value="Nucleic acid-binding proteins"/>
    <property type="match status" value="1"/>
</dbReference>
<evidence type="ECO:0000256" key="2">
    <source>
        <dbReference type="ARBA" id="ARBA00005312"/>
    </source>
</evidence>
<dbReference type="PANTHER" id="PTHR43450">
    <property type="entry name" value="ASPARTYL-TRNA SYNTHETASE"/>
    <property type="match status" value="1"/>
</dbReference>
<dbReference type="SUPFAM" id="SSF55681">
    <property type="entry name" value="Class II aaRS and biotin synthetases"/>
    <property type="match status" value="1"/>
</dbReference>
<dbReference type="InterPro" id="IPR006195">
    <property type="entry name" value="aa-tRNA-synth_II"/>
</dbReference>
<evidence type="ECO:0000256" key="8">
    <source>
        <dbReference type="ARBA" id="ARBA00023146"/>
    </source>
</evidence>
<dbReference type="AlphaFoldDB" id="A0A6I3M9W1"/>
<feature type="binding site" evidence="9">
    <location>
        <position position="576"/>
    </location>
    <ligand>
        <name>ATP</name>
        <dbReference type="ChEBI" id="CHEBI:30616"/>
    </ligand>
</feature>
<feature type="binding site" evidence="9">
    <location>
        <position position="583"/>
    </location>
    <ligand>
        <name>L-aspartate</name>
        <dbReference type="ChEBI" id="CHEBI:29991"/>
    </ligand>
</feature>
<accession>A0A6I3M9W1</accession>
<dbReference type="HAMAP" id="MF_02075">
    <property type="entry name" value="Asp_tRNA_synth_type2"/>
    <property type="match status" value="1"/>
</dbReference>
<evidence type="ECO:0000256" key="10">
    <source>
        <dbReference type="SAM" id="MobiDB-lite"/>
    </source>
</evidence>
<dbReference type="Gene3D" id="2.40.50.140">
    <property type="entry name" value="Nucleic acid-binding proteins"/>
    <property type="match status" value="1"/>
</dbReference>
<dbReference type="Proteomes" id="UP000433071">
    <property type="component" value="Unassembled WGS sequence"/>
</dbReference>
<evidence type="ECO:0000259" key="11">
    <source>
        <dbReference type="PROSITE" id="PS50862"/>
    </source>
</evidence>
<comment type="similarity">
    <text evidence="2 9">Belongs to the class-II aminoacyl-tRNA synthetase family. Type 2 subfamily.</text>
</comment>
<organism evidence="12 13">
    <name type="scientific">Agromyces bracchium</name>
    <dbReference type="NCBI Taxonomy" id="88376"/>
    <lineage>
        <taxon>Bacteria</taxon>
        <taxon>Bacillati</taxon>
        <taxon>Actinomycetota</taxon>
        <taxon>Actinomycetes</taxon>
        <taxon>Micrococcales</taxon>
        <taxon>Microbacteriaceae</taxon>
        <taxon>Agromyces</taxon>
    </lineage>
</organism>
<comment type="function">
    <text evidence="9">Catalyzes the attachment of L-aspartate to tRNA(Asp) in a two-step reaction: L-aspartate is first activated by ATP to form Asp-AMP and then transferred to the acceptor end of tRNA(Asp).</text>
</comment>
<name>A0A6I3M9W1_9MICO</name>
<dbReference type="InterPro" id="IPR004365">
    <property type="entry name" value="NA-bd_OB_tRNA"/>
</dbReference>
<sequence>MEAEGSSEFGRRHDRTSASHRRARELTVASADIQVEDLDPSAGREVGEPPRVVGQQGIPDAVARYAIRAEPRDDDQLRTADTDADHATADHHRAHRQGEDQHRGAGARRPDAPQKRRSQEEPAVRESEATGDTADGSQRPGTRRARRSRIAGLIHPDILSVRPCRADPPTLPHAGSRRRILSTWSRERARVTAGRAWNPRPVGWPVVNTRTPVKQLAALPDGPVTVAGWVETVRDQKKVQFIILRDESGAVQLVNPAVRELDPEGVSVGAAEAFALTEQISALGHGTFISVTGQLKHDERVKLGGLEVKIESLEVVTDALETPIAADSSLDKRQDWRFLDLRHPKQNLIFRIQTTFLHALRTYWVERDWIEIQTPKLMASASESRAELFELGYFDGTAYLSQSPQFFKQMAQPAGFGKVFEVGPAFRADPSFTSRHATEFTSIDAEMSWVDSHEDVMAMHEEILVAGFTAVVAKHGDEIRELFGVEVTVPTTPFPRIPLAEAKEIVASRGYVVPRADADMDPEGERQISAYVKETYGHDFVFLTDYASSIRPFYHMRHEGDPSLTNSYDLIYNGVEISTGAQREHRIDVLVEQAKEKGLDPEELGFYLDFFRYGVPPHGGFGMGLARLLMLMLDEHSIRETTYLFRGPTRLLP</sequence>
<evidence type="ECO:0000256" key="1">
    <source>
        <dbReference type="ARBA" id="ARBA00004496"/>
    </source>
</evidence>
<comment type="subcellular location">
    <subcellularLocation>
        <location evidence="1 9">Cytoplasm</location>
    </subcellularLocation>
</comment>
<dbReference type="InterPro" id="IPR045864">
    <property type="entry name" value="aa-tRNA-synth_II/BPL/LPL"/>
</dbReference>
<comment type="subunit">
    <text evidence="9">Homodimer.</text>
</comment>
<keyword evidence="6 9" id="KW-0067">ATP-binding</keyword>
<dbReference type="GO" id="GO:0006422">
    <property type="term" value="P:aspartyl-tRNA aminoacylation"/>
    <property type="evidence" value="ECO:0007669"/>
    <property type="project" value="UniProtKB-UniRule"/>
</dbReference>
<dbReference type="GO" id="GO:0004815">
    <property type="term" value="F:aspartate-tRNA ligase activity"/>
    <property type="evidence" value="ECO:0007669"/>
    <property type="project" value="UniProtKB-UniRule"/>
</dbReference>
<dbReference type="EMBL" id="WMLB01000009">
    <property type="protein sequence ID" value="MTH67333.1"/>
    <property type="molecule type" value="Genomic_DNA"/>
</dbReference>
<dbReference type="PROSITE" id="PS50862">
    <property type="entry name" value="AA_TRNA_LIGASE_II"/>
    <property type="match status" value="1"/>
</dbReference>
<feature type="region of interest" description="Aspartate" evidence="9">
    <location>
        <begin position="405"/>
        <end position="408"/>
    </location>
</feature>
<dbReference type="PANTHER" id="PTHR43450:SF1">
    <property type="entry name" value="ASPARTATE--TRNA LIGASE, CYTOPLASMIC"/>
    <property type="match status" value="1"/>
</dbReference>
<evidence type="ECO:0000313" key="13">
    <source>
        <dbReference type="Proteomes" id="UP000433071"/>
    </source>
</evidence>
<dbReference type="EC" id="6.1.1.12" evidence="9"/>
<dbReference type="GO" id="GO:0005829">
    <property type="term" value="C:cytosol"/>
    <property type="evidence" value="ECO:0007669"/>
    <property type="project" value="TreeGrafter"/>
</dbReference>
<evidence type="ECO:0000256" key="5">
    <source>
        <dbReference type="ARBA" id="ARBA00022741"/>
    </source>
</evidence>
<dbReference type="InterPro" id="IPR012340">
    <property type="entry name" value="NA-bd_OB-fold"/>
</dbReference>
<evidence type="ECO:0000256" key="4">
    <source>
        <dbReference type="ARBA" id="ARBA00022598"/>
    </source>
</evidence>
<dbReference type="InterPro" id="IPR002312">
    <property type="entry name" value="Asp/Asn-tRNA-synth_IIb"/>
</dbReference>
<dbReference type="GO" id="GO:0005524">
    <property type="term" value="F:ATP binding"/>
    <property type="evidence" value="ECO:0007669"/>
    <property type="project" value="UniProtKB-UniRule"/>
</dbReference>
<evidence type="ECO:0000256" key="3">
    <source>
        <dbReference type="ARBA" id="ARBA00022490"/>
    </source>
</evidence>
<comment type="caution">
    <text evidence="12">The sequence shown here is derived from an EMBL/GenBank/DDBJ whole genome shotgun (WGS) entry which is preliminary data.</text>
</comment>
<protein>
    <recommendedName>
        <fullName evidence="9">Aspartate--tRNA ligase</fullName>
        <ecNumber evidence="9">6.1.1.12</ecNumber>
    </recommendedName>
    <alternativeName>
        <fullName evidence="9">Aspartyl-tRNA synthetase</fullName>
        <shortName evidence="9">AspRS</shortName>
    </alternativeName>
</protein>
<dbReference type="CDD" id="cd04100">
    <property type="entry name" value="Asp_Lys_Asn_RS_N"/>
    <property type="match status" value="1"/>
</dbReference>
<feature type="binding site" evidence="9">
    <location>
        <position position="427"/>
    </location>
    <ligand>
        <name>L-aspartate</name>
        <dbReference type="ChEBI" id="CHEBI:29991"/>
    </ligand>
</feature>
<comment type="catalytic activity">
    <reaction evidence="9">
        <text>tRNA(Asp) + L-aspartate + ATP = L-aspartyl-tRNA(Asp) + AMP + diphosphate</text>
        <dbReference type="Rhea" id="RHEA:19649"/>
        <dbReference type="Rhea" id="RHEA-COMP:9660"/>
        <dbReference type="Rhea" id="RHEA-COMP:9678"/>
        <dbReference type="ChEBI" id="CHEBI:29991"/>
        <dbReference type="ChEBI" id="CHEBI:30616"/>
        <dbReference type="ChEBI" id="CHEBI:33019"/>
        <dbReference type="ChEBI" id="CHEBI:78442"/>
        <dbReference type="ChEBI" id="CHEBI:78516"/>
        <dbReference type="ChEBI" id="CHEBI:456215"/>
        <dbReference type="EC" id="6.1.1.12"/>
    </reaction>
</comment>
<dbReference type="Pfam" id="PF01336">
    <property type="entry name" value="tRNA_anti-codon"/>
    <property type="match status" value="1"/>
</dbReference>
<comment type="caution">
    <text evidence="9">Lacks conserved residue(s) required for the propagation of feature annotation.</text>
</comment>
<feature type="binding site" evidence="9">
    <location>
        <position position="383"/>
    </location>
    <ligand>
        <name>L-aspartate</name>
        <dbReference type="ChEBI" id="CHEBI:29991"/>
    </ligand>
</feature>
<feature type="binding site" evidence="9">
    <location>
        <begin position="624"/>
        <end position="627"/>
    </location>
    <ligand>
        <name>ATP</name>
        <dbReference type="ChEBI" id="CHEBI:30616"/>
    </ligand>
</feature>
<evidence type="ECO:0000256" key="7">
    <source>
        <dbReference type="ARBA" id="ARBA00022917"/>
    </source>
</evidence>
<reference evidence="12 13" key="1">
    <citation type="submission" date="2019-11" db="EMBL/GenBank/DDBJ databases">
        <title>Agromyces kandeliae sp. nov., isolated from mangrove soil.</title>
        <authorList>
            <person name="Wang R."/>
        </authorList>
    </citation>
    <scope>NUCLEOTIDE SEQUENCE [LARGE SCALE GENOMIC DNA]</scope>
    <source>
        <strain evidence="12 13">JCM 11433</strain>
    </source>
</reference>
<dbReference type="Pfam" id="PF00152">
    <property type="entry name" value="tRNA-synt_2"/>
    <property type="match status" value="1"/>
</dbReference>
<evidence type="ECO:0000256" key="6">
    <source>
        <dbReference type="ARBA" id="ARBA00022840"/>
    </source>
</evidence>
<feature type="compositionally biased region" description="Basic and acidic residues" evidence="10">
    <location>
        <begin position="67"/>
        <end position="128"/>
    </location>
</feature>
<dbReference type="GO" id="GO:0003723">
    <property type="term" value="F:RNA binding"/>
    <property type="evidence" value="ECO:0007669"/>
    <property type="project" value="TreeGrafter"/>
</dbReference>
<evidence type="ECO:0000313" key="12">
    <source>
        <dbReference type="EMBL" id="MTH67333.1"/>
    </source>
</evidence>
<keyword evidence="4 9" id="KW-0436">Ligase</keyword>
<keyword evidence="7 9" id="KW-0648">Protein biosynthesis</keyword>
<keyword evidence="8 9" id="KW-0030">Aminoacyl-tRNA synthetase</keyword>
<feature type="binding site" evidence="9">
    <location>
        <position position="579"/>
    </location>
    <ligand>
        <name>L-aspartate</name>
        <dbReference type="ChEBI" id="CHEBI:29991"/>
    </ligand>
</feature>
<feature type="region of interest" description="Disordered" evidence="10">
    <location>
        <begin position="1"/>
        <end position="151"/>
    </location>
</feature>
<gene>
    <name evidence="9 12" type="primary">aspS</name>
    <name evidence="12" type="ORF">GJ743_02975</name>
</gene>
<keyword evidence="13" id="KW-1185">Reference proteome</keyword>
<proteinExistence type="inferred from homology"/>
<keyword evidence="5 9" id="KW-0547">Nucleotide-binding</keyword>
<dbReference type="OrthoDB" id="9802326at2"/>
<dbReference type="GO" id="GO:0017101">
    <property type="term" value="C:aminoacyl-tRNA synthetase multienzyme complex"/>
    <property type="evidence" value="ECO:0007669"/>
    <property type="project" value="TreeGrafter"/>
</dbReference>
<dbReference type="NCBIfam" id="NF003483">
    <property type="entry name" value="PRK05159.1"/>
    <property type="match status" value="1"/>
</dbReference>
<dbReference type="InterPro" id="IPR004523">
    <property type="entry name" value="Asp-tRNA_synthase_2"/>
</dbReference>
<keyword evidence="3 9" id="KW-0963">Cytoplasm</keyword>
<dbReference type="Gene3D" id="3.30.930.10">
    <property type="entry name" value="Bira Bifunctional Protein, Domain 2"/>
    <property type="match status" value="1"/>
</dbReference>
<dbReference type="InterPro" id="IPR004364">
    <property type="entry name" value="Aa-tRNA-synt_II"/>
</dbReference>